<comment type="caution">
    <text evidence="1">The sequence shown here is derived from an EMBL/GenBank/DDBJ whole genome shotgun (WGS) entry which is preliminary data.</text>
</comment>
<sequence length="262" mass="29412">MSATKGNSAPSFALAEGYYYENGCTVASKVHLTERNYGTRRTFFFICDPTAVQAILPDGWVLRITAEPEFHLMVHFNDWLHTSHADDTPHLVQAPPYVGFLVPVQNSFLKRSGIMQVYGFAAGSHYTGGPYKAYRGCTYSHASRFDTNGLDVSWTHDQYTIGSLNSEGVFEISIAHQRTVVARAITGRPNLAVFSPYDNSIERYYSEDLVLERPLAPLLGLSNVKEFSLTWTLPDLKDVMASAQLVAMNYNPAYMREVFERD</sequence>
<evidence type="ECO:0008006" key="3">
    <source>
        <dbReference type="Google" id="ProtNLM"/>
    </source>
</evidence>
<name>A0A158FNK6_9BURK</name>
<evidence type="ECO:0000313" key="1">
    <source>
        <dbReference type="EMBL" id="SAL21382.1"/>
    </source>
</evidence>
<dbReference type="EMBL" id="FCON02000006">
    <property type="protein sequence ID" value="SAL21382.1"/>
    <property type="molecule type" value="Genomic_DNA"/>
</dbReference>
<dbReference type="RefSeq" id="WP_087643071.1">
    <property type="nucleotide sequence ID" value="NZ_FCON02000006.1"/>
</dbReference>
<accession>A0A158FNK6</accession>
<organism evidence="1 2">
    <name type="scientific">Caballeronia choica</name>
    <dbReference type="NCBI Taxonomy" id="326476"/>
    <lineage>
        <taxon>Bacteria</taxon>
        <taxon>Pseudomonadati</taxon>
        <taxon>Pseudomonadota</taxon>
        <taxon>Betaproteobacteria</taxon>
        <taxon>Burkholderiales</taxon>
        <taxon>Burkholderiaceae</taxon>
        <taxon>Caballeronia</taxon>
    </lineage>
</organism>
<keyword evidence="2" id="KW-1185">Reference proteome</keyword>
<evidence type="ECO:0000313" key="2">
    <source>
        <dbReference type="Proteomes" id="UP000054770"/>
    </source>
</evidence>
<dbReference type="Proteomes" id="UP000054770">
    <property type="component" value="Unassembled WGS sequence"/>
</dbReference>
<dbReference type="OrthoDB" id="7059801at2"/>
<proteinExistence type="predicted"/>
<reference evidence="1" key="1">
    <citation type="submission" date="2016-01" db="EMBL/GenBank/DDBJ databases">
        <authorList>
            <person name="Peeters C."/>
        </authorList>
    </citation>
    <scope>NUCLEOTIDE SEQUENCE [LARGE SCALE GENOMIC DNA]</scope>
    <source>
        <strain evidence="1">LMG 22940</strain>
    </source>
</reference>
<protein>
    <recommendedName>
        <fullName evidence="3">Acetoacetate decarboxylase</fullName>
    </recommendedName>
</protein>
<gene>
    <name evidence="1" type="ORF">AWB68_00815</name>
</gene>
<dbReference type="AlphaFoldDB" id="A0A158FNK6"/>